<dbReference type="AlphaFoldDB" id="A0A839RGR0"/>
<dbReference type="Proteomes" id="UP000567922">
    <property type="component" value="Unassembled WGS sequence"/>
</dbReference>
<reference evidence="2 3" key="1">
    <citation type="submission" date="2020-08" db="EMBL/GenBank/DDBJ databases">
        <title>Sequencing the genomes of 1000 actinobacteria strains.</title>
        <authorList>
            <person name="Klenk H.-P."/>
        </authorList>
    </citation>
    <scope>NUCLEOTIDE SEQUENCE [LARGE SCALE GENOMIC DNA]</scope>
    <source>
        <strain evidence="2 3">DSM 45258</strain>
    </source>
</reference>
<evidence type="ECO:0000313" key="2">
    <source>
        <dbReference type="EMBL" id="MBB3035567.1"/>
    </source>
</evidence>
<feature type="region of interest" description="Disordered" evidence="1">
    <location>
        <begin position="151"/>
        <end position="202"/>
    </location>
</feature>
<dbReference type="RefSeq" id="WP_064442311.1">
    <property type="nucleotide sequence ID" value="NZ_BDDI01000022.1"/>
</dbReference>
<dbReference type="InterPro" id="IPR010982">
    <property type="entry name" value="Lambda_DNA-bd_dom_sf"/>
</dbReference>
<accession>A0A839RGR0</accession>
<evidence type="ECO:0000256" key="1">
    <source>
        <dbReference type="SAM" id="MobiDB-lite"/>
    </source>
</evidence>
<dbReference type="InterPro" id="IPR001387">
    <property type="entry name" value="Cro/C1-type_HTH"/>
</dbReference>
<dbReference type="OrthoDB" id="4764895at2"/>
<proteinExistence type="predicted"/>
<keyword evidence="3" id="KW-1185">Reference proteome</keyword>
<dbReference type="CDD" id="cd00093">
    <property type="entry name" value="HTH_XRE"/>
    <property type="match status" value="1"/>
</dbReference>
<dbReference type="Gene3D" id="1.10.260.40">
    <property type="entry name" value="lambda repressor-like DNA-binding domains"/>
    <property type="match status" value="1"/>
</dbReference>
<protein>
    <submittedName>
        <fullName evidence="2">Uncharacterized protein</fullName>
    </submittedName>
</protein>
<feature type="compositionally biased region" description="Basic and acidic residues" evidence="1">
    <location>
        <begin position="184"/>
        <end position="202"/>
    </location>
</feature>
<organism evidence="2 3">
    <name type="scientific">Hoyosella altamirensis</name>
    <dbReference type="NCBI Taxonomy" id="616997"/>
    <lineage>
        <taxon>Bacteria</taxon>
        <taxon>Bacillati</taxon>
        <taxon>Actinomycetota</taxon>
        <taxon>Actinomycetes</taxon>
        <taxon>Mycobacteriales</taxon>
        <taxon>Hoyosellaceae</taxon>
        <taxon>Hoyosella</taxon>
    </lineage>
</organism>
<evidence type="ECO:0000313" key="3">
    <source>
        <dbReference type="Proteomes" id="UP000567922"/>
    </source>
</evidence>
<gene>
    <name evidence="2" type="ORF">FHU29_000001</name>
</gene>
<comment type="caution">
    <text evidence="2">The sequence shown here is derived from an EMBL/GenBank/DDBJ whole genome shotgun (WGS) entry which is preliminary data.</text>
</comment>
<sequence>MSDSDAPAEARLIRRTRAAQIPKLSIRRAAELAGISEGRWRQIESGFQWVRAGDKARVDAPPETLARMASVLGISARELKEAGRSDAASFLMALQENERRIKEHERHFAGALSQVSDEELLDELGRRLRAKQRRSALTDDEQVQRQMEIDRGVRPNLDLTSEGRRRLGVVPPEDPTPDFDDEQLAAHERKPGDRHTSDDQED</sequence>
<dbReference type="EMBL" id="JACHWS010000001">
    <property type="protein sequence ID" value="MBB3035567.1"/>
    <property type="molecule type" value="Genomic_DNA"/>
</dbReference>
<name>A0A839RGR0_9ACTN</name>
<dbReference type="GO" id="GO:0003677">
    <property type="term" value="F:DNA binding"/>
    <property type="evidence" value="ECO:0007669"/>
    <property type="project" value="InterPro"/>
</dbReference>